<keyword evidence="4" id="KW-1185">Reference proteome</keyword>
<dbReference type="GO" id="GO:0016787">
    <property type="term" value="F:hydrolase activity"/>
    <property type="evidence" value="ECO:0007669"/>
    <property type="project" value="UniProtKB-KW"/>
</dbReference>
<dbReference type="PANTHER" id="PTHR43798">
    <property type="entry name" value="MONOACYLGLYCEROL LIPASE"/>
    <property type="match status" value="1"/>
</dbReference>
<dbReference type="GO" id="GO:0016020">
    <property type="term" value="C:membrane"/>
    <property type="evidence" value="ECO:0007669"/>
    <property type="project" value="TreeGrafter"/>
</dbReference>
<comment type="caution">
    <text evidence="3">The sequence shown here is derived from an EMBL/GenBank/DDBJ whole genome shotgun (WGS) entry which is preliminary data.</text>
</comment>
<name>A0A8E0N8C1_9CAUL</name>
<dbReference type="Gene3D" id="3.40.50.1820">
    <property type="entry name" value="alpha/beta hydrolase"/>
    <property type="match status" value="1"/>
</dbReference>
<sequence length="294" mass="30633">MVLAGGAALVLSGCATGSVGQEAEAPFDGARIMVWTSGQGRDLVLIPGLSSHPEIWDDLVARLGAGYRVHRVHVRGFAGLDAGDNASGPVAAPVAEEIAEYLAFNDITSAPVIGHSMGGTIGLMLAARHPALVERLMVVDQVPFMGVFYGPAGTTAESVRPVADMTRDRMASADDAGWAAGAQAAIAGMVLTESGRAGPVRHAVETDRRVAANAMHELITTDLTGELGRITAPTTVLYVNGPNIPLSDAQLDGVFQAVYAPLSGVALKRIPDSAHFIMIDQPDVFEAEVRAFLD</sequence>
<dbReference type="PANTHER" id="PTHR43798:SF31">
    <property type="entry name" value="AB HYDROLASE SUPERFAMILY PROTEIN YCLE"/>
    <property type="match status" value="1"/>
</dbReference>
<feature type="domain" description="AB hydrolase-1" evidence="2">
    <location>
        <begin position="43"/>
        <end position="287"/>
    </location>
</feature>
<dbReference type="AlphaFoldDB" id="A0A8E0N8C1"/>
<evidence type="ECO:0000256" key="1">
    <source>
        <dbReference type="ARBA" id="ARBA00022801"/>
    </source>
</evidence>
<reference evidence="4" key="1">
    <citation type="journal article" date="2013" name="Genome Announc.">
        <title>Draft Genome Sequence of the Dimorphic Prosthecate Bacterium Brevundimonas abyssalis TAR-001T.</title>
        <authorList>
            <person name="Tsubouchi T."/>
            <person name="Nishi S."/>
            <person name="Usui K."/>
            <person name="Shimane Y."/>
            <person name="Takaki Y."/>
            <person name="Maruyama T."/>
            <person name="Hatada Y."/>
        </authorList>
    </citation>
    <scope>NUCLEOTIDE SEQUENCE [LARGE SCALE GENOMIC DNA]</scope>
    <source>
        <strain evidence="4">TAR-001</strain>
    </source>
</reference>
<dbReference type="SUPFAM" id="SSF53474">
    <property type="entry name" value="alpha/beta-Hydrolases"/>
    <property type="match status" value="1"/>
</dbReference>
<accession>A0A8E0N8C1</accession>
<protein>
    <submittedName>
        <fullName evidence="3">Hydrolase, alpha/beta hydrolase fold family</fullName>
    </submittedName>
</protein>
<gene>
    <name evidence="3" type="ORF">MBEBAB_0629</name>
</gene>
<proteinExistence type="predicted"/>
<keyword evidence="1 3" id="KW-0378">Hydrolase</keyword>
<dbReference type="PRINTS" id="PR00111">
    <property type="entry name" value="ABHYDROLASE"/>
</dbReference>
<dbReference type="InterPro" id="IPR000073">
    <property type="entry name" value="AB_hydrolase_1"/>
</dbReference>
<dbReference type="InterPro" id="IPR029058">
    <property type="entry name" value="AB_hydrolase_fold"/>
</dbReference>
<evidence type="ECO:0000313" key="4">
    <source>
        <dbReference type="Proteomes" id="UP000016569"/>
    </source>
</evidence>
<dbReference type="InterPro" id="IPR050266">
    <property type="entry name" value="AB_hydrolase_sf"/>
</dbReference>
<organism evidence="3 4">
    <name type="scientific">Brevundimonas abyssalis TAR-001</name>
    <dbReference type="NCBI Taxonomy" id="1391729"/>
    <lineage>
        <taxon>Bacteria</taxon>
        <taxon>Pseudomonadati</taxon>
        <taxon>Pseudomonadota</taxon>
        <taxon>Alphaproteobacteria</taxon>
        <taxon>Caulobacterales</taxon>
        <taxon>Caulobacteraceae</taxon>
        <taxon>Brevundimonas</taxon>
    </lineage>
</organism>
<evidence type="ECO:0000259" key="2">
    <source>
        <dbReference type="Pfam" id="PF12697"/>
    </source>
</evidence>
<dbReference type="Pfam" id="PF12697">
    <property type="entry name" value="Abhydrolase_6"/>
    <property type="match status" value="1"/>
</dbReference>
<dbReference type="Proteomes" id="UP000016569">
    <property type="component" value="Unassembled WGS sequence"/>
</dbReference>
<evidence type="ECO:0000313" key="3">
    <source>
        <dbReference type="EMBL" id="GAD58379.1"/>
    </source>
</evidence>
<dbReference type="EMBL" id="BATC01000006">
    <property type="protein sequence ID" value="GAD58379.1"/>
    <property type="molecule type" value="Genomic_DNA"/>
</dbReference>